<dbReference type="CDD" id="cd02440">
    <property type="entry name" value="AdoMet_MTases"/>
    <property type="match status" value="1"/>
</dbReference>
<dbReference type="PANTHER" id="PTHR34216:SF13">
    <property type="entry name" value="XYLANASE_CHITIN DEACETYLASE"/>
    <property type="match status" value="1"/>
</dbReference>
<dbReference type="PANTHER" id="PTHR34216">
    <property type="match status" value="1"/>
</dbReference>
<evidence type="ECO:0000313" key="3">
    <source>
        <dbReference type="EMBL" id="SDC67390.1"/>
    </source>
</evidence>
<keyword evidence="4" id="KW-1185">Reference proteome</keyword>
<keyword evidence="1" id="KW-0732">Signal</keyword>
<feature type="domain" description="NodB homology" evidence="2">
    <location>
        <begin position="301"/>
        <end position="475"/>
    </location>
</feature>
<dbReference type="PROSITE" id="PS51677">
    <property type="entry name" value="NODB"/>
    <property type="match status" value="1"/>
</dbReference>
<dbReference type="STRING" id="416944.SAMN05421548_10957"/>
<dbReference type="GO" id="GO:0005975">
    <property type="term" value="P:carbohydrate metabolic process"/>
    <property type="evidence" value="ECO:0007669"/>
    <property type="project" value="InterPro"/>
</dbReference>
<dbReference type="InterPro" id="IPR011330">
    <property type="entry name" value="Glyco_hydro/deAcase_b/a-brl"/>
</dbReference>
<dbReference type="GO" id="GO:0008757">
    <property type="term" value="F:S-adenosylmethionine-dependent methyltransferase activity"/>
    <property type="evidence" value="ECO:0007669"/>
    <property type="project" value="InterPro"/>
</dbReference>
<dbReference type="SUPFAM" id="SSF53335">
    <property type="entry name" value="S-adenosyl-L-methionine-dependent methyltransferases"/>
    <property type="match status" value="1"/>
</dbReference>
<dbReference type="InterPro" id="IPR013216">
    <property type="entry name" value="Methyltransf_11"/>
</dbReference>
<accession>A0A1G6NHH7</accession>
<name>A0A1G6NHH7_9BURK</name>
<dbReference type="InterPro" id="IPR051398">
    <property type="entry name" value="Polysacch_Deacetylase"/>
</dbReference>
<evidence type="ECO:0000256" key="1">
    <source>
        <dbReference type="ARBA" id="ARBA00022729"/>
    </source>
</evidence>
<dbReference type="GO" id="GO:0016810">
    <property type="term" value="F:hydrolase activity, acting on carbon-nitrogen (but not peptide) bonds"/>
    <property type="evidence" value="ECO:0007669"/>
    <property type="project" value="InterPro"/>
</dbReference>
<dbReference type="Pfam" id="PF08241">
    <property type="entry name" value="Methyltransf_11"/>
    <property type="match status" value="1"/>
</dbReference>
<dbReference type="AlphaFoldDB" id="A0A1G6NHH7"/>
<sequence length="475" mass="53243">MRNEYDELIKLLPDDASQGSDMHYVREVLAGAGPLSVVDLGCGAGTSFRQFKTINAQIGWIGIDFEESAARRAPDVPFSAWDGHAIPLGDATADVVYAHQLLESVRSPDVVMKEIARVLKPGGYFIGSTSQLEPGVSGSLWNFKPLGFKLIVDDAGLTLMQVRPGIDGATLIARAFLGKPKYMSRYFSSESPLNNYIDTQAAKENLSGKKAAMRKMQYCGQFSFKAKKEISMSRGLPIITYHHHLPSELKEASRFKNGTVTNTVESFEAQMAWLHENGYQSMKLAEVEDYLTGRDSRPAGKRLLITFDDGHLSTARYCYEILKRYGFTAVVFLITGKQPEKSIEVLEPDLLQYLSREEMTAQRDVYEYAAHTHDLHSRDEEHRSNLVTRDAQAVMDDVVKCRALVGDSTHFCFPFGQYTDSVVDVLIDAGYRYFYTTDKGLAYPEPGKDAYLIKRLNVSPRMNVQQFADLVERSE</sequence>
<dbReference type="Gene3D" id="3.40.50.150">
    <property type="entry name" value="Vaccinia Virus protein VP39"/>
    <property type="match status" value="1"/>
</dbReference>
<evidence type="ECO:0000259" key="2">
    <source>
        <dbReference type="PROSITE" id="PS51677"/>
    </source>
</evidence>
<dbReference type="Proteomes" id="UP000198908">
    <property type="component" value="Unassembled WGS sequence"/>
</dbReference>
<organism evidence="3 4">
    <name type="scientific">Paraburkholderia lycopersici</name>
    <dbReference type="NCBI Taxonomy" id="416944"/>
    <lineage>
        <taxon>Bacteria</taxon>
        <taxon>Pseudomonadati</taxon>
        <taxon>Pseudomonadota</taxon>
        <taxon>Betaproteobacteria</taxon>
        <taxon>Burkholderiales</taxon>
        <taxon>Burkholderiaceae</taxon>
        <taxon>Paraburkholderia</taxon>
    </lineage>
</organism>
<dbReference type="SUPFAM" id="SSF88713">
    <property type="entry name" value="Glycoside hydrolase/deacetylase"/>
    <property type="match status" value="1"/>
</dbReference>
<dbReference type="Gene3D" id="3.20.20.370">
    <property type="entry name" value="Glycoside hydrolase/deacetylase"/>
    <property type="match status" value="1"/>
</dbReference>
<dbReference type="InterPro" id="IPR029063">
    <property type="entry name" value="SAM-dependent_MTases_sf"/>
</dbReference>
<dbReference type="InterPro" id="IPR002509">
    <property type="entry name" value="NODB_dom"/>
</dbReference>
<dbReference type="RefSeq" id="WP_091996964.1">
    <property type="nucleotide sequence ID" value="NZ_FMYQ01000009.1"/>
</dbReference>
<proteinExistence type="predicted"/>
<reference evidence="4" key="1">
    <citation type="submission" date="2016-09" db="EMBL/GenBank/DDBJ databases">
        <authorList>
            <person name="Varghese N."/>
            <person name="Submissions S."/>
        </authorList>
    </citation>
    <scope>NUCLEOTIDE SEQUENCE [LARGE SCALE GENOMIC DNA]</scope>
    <source>
        <strain evidence="4">TNe-862</strain>
    </source>
</reference>
<protein>
    <submittedName>
        <fullName evidence="3">Peptidoglycan/xylan/chitin deacetylase, PgdA/CDA1 family</fullName>
    </submittedName>
</protein>
<evidence type="ECO:0000313" key="4">
    <source>
        <dbReference type="Proteomes" id="UP000198908"/>
    </source>
</evidence>
<gene>
    <name evidence="3" type="ORF">SAMN05421548_10957</name>
</gene>
<dbReference type="Pfam" id="PF01522">
    <property type="entry name" value="Polysacc_deac_1"/>
    <property type="match status" value="1"/>
</dbReference>
<dbReference type="EMBL" id="FMYQ01000009">
    <property type="protein sequence ID" value="SDC67390.1"/>
    <property type="molecule type" value="Genomic_DNA"/>
</dbReference>